<comment type="caution">
    <text evidence="2">The sequence shown here is derived from an EMBL/GenBank/DDBJ whole genome shotgun (WGS) entry which is preliminary data.</text>
</comment>
<evidence type="ECO:0000256" key="1">
    <source>
        <dbReference type="SAM" id="Phobius"/>
    </source>
</evidence>
<feature type="transmembrane region" description="Helical" evidence="1">
    <location>
        <begin position="49"/>
        <end position="67"/>
    </location>
</feature>
<organism evidence="2 3">
    <name type="scientific">Gomphillus americanus</name>
    <dbReference type="NCBI Taxonomy" id="1940652"/>
    <lineage>
        <taxon>Eukaryota</taxon>
        <taxon>Fungi</taxon>
        <taxon>Dikarya</taxon>
        <taxon>Ascomycota</taxon>
        <taxon>Pezizomycotina</taxon>
        <taxon>Lecanoromycetes</taxon>
        <taxon>OSLEUM clade</taxon>
        <taxon>Ostropomycetidae</taxon>
        <taxon>Ostropales</taxon>
        <taxon>Graphidaceae</taxon>
        <taxon>Gomphilloideae</taxon>
        <taxon>Gomphillus</taxon>
    </lineage>
</organism>
<sequence>MTPSSPRAADLKPASAFAEDEWVPPGLRGRAPPTIDIKSPKYRSAARRVTLAMIAAPIAIVTSYHLAMRTWGGVEQKKLDIKQEQEDA</sequence>
<reference evidence="2" key="1">
    <citation type="submission" date="2021-03" db="EMBL/GenBank/DDBJ databases">
        <authorList>
            <person name="Tagirdzhanova G."/>
        </authorList>
    </citation>
    <scope>NUCLEOTIDE SEQUENCE</scope>
</reference>
<keyword evidence="1" id="KW-0812">Transmembrane</keyword>
<protein>
    <submittedName>
        <fullName evidence="2">Uncharacterized protein</fullName>
    </submittedName>
</protein>
<evidence type="ECO:0000313" key="3">
    <source>
        <dbReference type="Proteomes" id="UP000664169"/>
    </source>
</evidence>
<evidence type="ECO:0000313" key="2">
    <source>
        <dbReference type="EMBL" id="CAF9923057.1"/>
    </source>
</evidence>
<keyword evidence="1" id="KW-1133">Transmembrane helix</keyword>
<keyword evidence="1" id="KW-0472">Membrane</keyword>
<dbReference type="AlphaFoldDB" id="A0A8H3FHV1"/>
<accession>A0A8H3FHV1</accession>
<proteinExistence type="predicted"/>
<name>A0A8H3FHV1_9LECA</name>
<dbReference type="EMBL" id="CAJPDQ010000019">
    <property type="protein sequence ID" value="CAF9923057.1"/>
    <property type="molecule type" value="Genomic_DNA"/>
</dbReference>
<dbReference type="Proteomes" id="UP000664169">
    <property type="component" value="Unassembled WGS sequence"/>
</dbReference>
<dbReference type="OrthoDB" id="3784821at2759"/>
<keyword evidence="3" id="KW-1185">Reference proteome</keyword>
<gene>
    <name evidence="2" type="ORF">GOMPHAMPRED_002724</name>
</gene>